<feature type="domain" description="Phage tail collar" evidence="4">
    <location>
        <begin position="610"/>
        <end position="657"/>
    </location>
</feature>
<feature type="region of interest" description="Disordered" evidence="3">
    <location>
        <begin position="234"/>
        <end position="259"/>
    </location>
</feature>
<dbReference type="InterPro" id="IPR013609">
    <property type="entry name" value="Stf-like_N"/>
</dbReference>
<feature type="region of interest" description="Disordered" evidence="3">
    <location>
        <begin position="369"/>
        <end position="410"/>
    </location>
</feature>
<organism evidence="6">
    <name type="scientific">Salmonella enterica</name>
    <name type="common">Salmonella choleraesuis</name>
    <dbReference type="NCBI Taxonomy" id="28901"/>
    <lineage>
        <taxon>Bacteria</taxon>
        <taxon>Pseudomonadati</taxon>
        <taxon>Pseudomonadota</taxon>
        <taxon>Gammaproteobacteria</taxon>
        <taxon>Enterobacterales</taxon>
        <taxon>Enterobacteriaceae</taxon>
        <taxon>Salmonella</taxon>
    </lineage>
</organism>
<feature type="region of interest" description="Disordered" evidence="3">
    <location>
        <begin position="115"/>
        <end position="141"/>
    </location>
</feature>
<dbReference type="AlphaFoldDB" id="A0A5T9BGM0"/>
<reference evidence="6" key="1">
    <citation type="submission" date="2018-08" db="EMBL/GenBank/DDBJ databases">
        <authorList>
            <consortium name="PulseNet: The National Subtyping Network for Foodborne Disease Surveillance"/>
            <person name="Tarr C.L."/>
            <person name="Trees E."/>
            <person name="Katz L.S."/>
            <person name="Carleton-Romer H.A."/>
            <person name="Stroika S."/>
            <person name="Kucerova Z."/>
            <person name="Roache K.F."/>
            <person name="Sabol A.L."/>
            <person name="Besser J."/>
            <person name="Gerner-Smidt P."/>
        </authorList>
    </citation>
    <scope>NUCLEOTIDE SEQUENCE</scope>
    <source>
        <strain evidence="6">PNUSAS048201</strain>
    </source>
</reference>
<gene>
    <name evidence="6" type="ORF">D1248_05200</name>
</gene>
<accession>A0A5T9BGM0</accession>
<evidence type="ECO:0000256" key="2">
    <source>
        <dbReference type="ARBA" id="ARBA00022581"/>
    </source>
</evidence>
<evidence type="ECO:0000256" key="1">
    <source>
        <dbReference type="ARBA" id="ARBA00004328"/>
    </source>
</evidence>
<dbReference type="PANTHER" id="PTHR35191">
    <property type="entry name" value="PROPHAGE SIDE TAIL FIBER PROTEIN HOMOLOG STFQ-RELATED"/>
    <property type="match status" value="1"/>
</dbReference>
<feature type="domain" description="Lambda-like tail fibre protein N-terminal" evidence="5">
    <location>
        <begin position="1"/>
        <end position="134"/>
    </location>
</feature>
<feature type="compositionally biased region" description="Low complexity" evidence="3">
    <location>
        <begin position="124"/>
        <end position="141"/>
    </location>
</feature>
<dbReference type="PANTHER" id="PTHR35191:SF1">
    <property type="entry name" value="PROPHAGE SIDE TAIL FIBER PROTEIN HOMOLOG STFQ-RELATED"/>
    <property type="match status" value="1"/>
</dbReference>
<dbReference type="Pfam" id="PF08400">
    <property type="entry name" value="phage_tail_N"/>
    <property type="match status" value="1"/>
</dbReference>
<feature type="compositionally biased region" description="Polar residues" evidence="3">
    <location>
        <begin position="682"/>
        <end position="694"/>
    </location>
</feature>
<evidence type="ECO:0000259" key="5">
    <source>
        <dbReference type="Pfam" id="PF08400"/>
    </source>
</evidence>
<comment type="caution">
    <text evidence="6">The sequence shown here is derived from an EMBL/GenBank/DDBJ whole genome shotgun (WGS) entry which is preliminary data.</text>
</comment>
<dbReference type="InterPro" id="IPR005068">
    <property type="entry name" value="Phage_lambda_Stf-r2"/>
</dbReference>
<dbReference type="SUPFAM" id="SSF88874">
    <property type="entry name" value="Receptor-binding domain of short tail fibre protein gp12"/>
    <property type="match status" value="1"/>
</dbReference>
<dbReference type="InterPro" id="IPR008969">
    <property type="entry name" value="CarboxyPept-like_regulatory"/>
</dbReference>
<dbReference type="SUPFAM" id="SSF49464">
    <property type="entry name" value="Carboxypeptidase regulatory domain-like"/>
    <property type="match status" value="1"/>
</dbReference>
<keyword evidence="2" id="KW-0945">Host-virus interaction</keyword>
<dbReference type="RefSeq" id="WP_080083502.1">
    <property type="nucleotide sequence ID" value="NZ_MYPF01000014.1"/>
</dbReference>
<dbReference type="InterPro" id="IPR011083">
    <property type="entry name" value="Phage_tail_collar_dom"/>
</dbReference>
<feature type="region of interest" description="Disordered" evidence="3">
    <location>
        <begin position="672"/>
        <end position="694"/>
    </location>
</feature>
<sequence>MPVVISGVLKDGTGKPVQGCTVTLTARKNTATVIVNTVASENPDEAGRYSMNVEPGRYSVSLFTEGYPPSRVGDITVYEDSLPGTLNDFLGAVSEDDVRPDALRRFEDMVAEVAHQTDEASRNATAAGQASGQAQTSATQAAESATAAANAAGAAETSATQAASSAASAESSAGTATTKAGEASASAASADTASAAASASAAAAKTSEANADSSRTAADDSAAAAAASATAAQTSAERAGASETAAKTSETQAASSASDAGASATAAAASEKAVKASETSAKTSETNAAASATAAADSATAAATSASEASSQATASATSASLAAQSSGAAGDAATRSEDAAKRAEDIAAAVHLEDASLTKKGIVQLSSATDSDSEALAATPKAVKDVMSETQTKAPLDSPALTGTPTAPTPEITAAGLEIATAAFVAAKVAQLVGSAPEALDTLKELADALGNDPNFATTVLNKLAGKQPLDETLTALSGKSVDGLIEYVGLRSTIDKAAGALPAGGTAVAANRLVSRGALPALTGTTRGGDSGLIMGEVYNNGYPTPYGNILRLTGTGDGEILIGWSGVNGAPAPAYIRSHRDTADAEWSEWAMLYTTLNPPPDSHPVGAAIAWPSDATPAGYALMQGQSFDKSAYPLLAIAYPSGIIPDMRGWTIKGKPISGRAVLSQEMDGNKSHSHTARAQDTDLGTKSTSSFDYGTKSTNTTGNHTHQFGGYINSYWGDSNHTSFQPGGGAWTQAAGDHAHTVYIGGHEHTMYIGPHGHVVIVDADGNAETTVKNIAFNYIVRLA</sequence>
<evidence type="ECO:0000313" key="6">
    <source>
        <dbReference type="EMBL" id="EBN8602913.1"/>
    </source>
</evidence>
<dbReference type="InterPro" id="IPR037053">
    <property type="entry name" value="Phage_tail_collar_dom_sf"/>
</dbReference>
<protein>
    <submittedName>
        <fullName evidence="6">Phage tail protein</fullName>
    </submittedName>
</protein>
<dbReference type="Gene3D" id="3.90.1340.10">
    <property type="entry name" value="Phage tail collar domain"/>
    <property type="match status" value="1"/>
</dbReference>
<name>A0A5T9BGM0_SALER</name>
<dbReference type="InterPro" id="IPR051934">
    <property type="entry name" value="Phage_Tail_Fiber_Structural"/>
</dbReference>
<proteinExistence type="predicted"/>
<dbReference type="Gene3D" id="2.60.40.1120">
    <property type="entry name" value="Carboxypeptidase-like, regulatory domain"/>
    <property type="match status" value="1"/>
</dbReference>
<comment type="subcellular location">
    <subcellularLocation>
        <location evidence="1">Virion</location>
    </subcellularLocation>
</comment>
<evidence type="ECO:0000256" key="3">
    <source>
        <dbReference type="SAM" id="MobiDB-lite"/>
    </source>
</evidence>
<dbReference type="Pfam" id="PF07484">
    <property type="entry name" value="Collar"/>
    <property type="match status" value="1"/>
</dbReference>
<dbReference type="EMBL" id="AAGGZR010000002">
    <property type="protein sequence ID" value="EBN8602913.1"/>
    <property type="molecule type" value="Genomic_DNA"/>
</dbReference>
<dbReference type="Pfam" id="PF03406">
    <property type="entry name" value="Phage_fiber_2"/>
    <property type="match status" value="1"/>
</dbReference>
<evidence type="ECO:0000259" key="4">
    <source>
        <dbReference type="Pfam" id="PF07484"/>
    </source>
</evidence>
<feature type="compositionally biased region" description="Low complexity" evidence="3">
    <location>
        <begin position="400"/>
        <end position="410"/>
    </location>
</feature>